<reference evidence="2 3" key="1">
    <citation type="submission" date="2023-07" db="EMBL/GenBank/DDBJ databases">
        <title>Sequencing the genomes of 1000 actinobacteria strains.</title>
        <authorList>
            <person name="Klenk H.-P."/>
        </authorList>
    </citation>
    <scope>NUCLEOTIDE SEQUENCE [LARGE SCALE GENOMIC DNA]</scope>
    <source>
        <strain evidence="2 3">DSM 41600</strain>
    </source>
</reference>
<protein>
    <submittedName>
        <fullName evidence="2">Uncharacterized protein</fullName>
    </submittedName>
</protein>
<proteinExistence type="predicted"/>
<gene>
    <name evidence="2" type="ORF">JOF35_007244</name>
</gene>
<keyword evidence="3" id="KW-1185">Reference proteome</keyword>
<name>A0ABT9L2G7_9ACTN</name>
<evidence type="ECO:0000313" key="3">
    <source>
        <dbReference type="Proteomes" id="UP001234880"/>
    </source>
</evidence>
<feature type="region of interest" description="Disordered" evidence="1">
    <location>
        <begin position="1"/>
        <end position="31"/>
    </location>
</feature>
<evidence type="ECO:0000313" key="2">
    <source>
        <dbReference type="EMBL" id="MDP9614906.1"/>
    </source>
</evidence>
<organism evidence="2 3">
    <name type="scientific">Streptomyces demainii</name>
    <dbReference type="NCBI Taxonomy" id="588122"/>
    <lineage>
        <taxon>Bacteria</taxon>
        <taxon>Bacillati</taxon>
        <taxon>Actinomycetota</taxon>
        <taxon>Actinomycetes</taxon>
        <taxon>Kitasatosporales</taxon>
        <taxon>Streptomycetaceae</taxon>
        <taxon>Streptomyces</taxon>
    </lineage>
</organism>
<comment type="caution">
    <text evidence="2">The sequence shown here is derived from an EMBL/GenBank/DDBJ whole genome shotgun (WGS) entry which is preliminary data.</text>
</comment>
<dbReference type="EMBL" id="JAURUE010000002">
    <property type="protein sequence ID" value="MDP9614906.1"/>
    <property type="molecule type" value="Genomic_DNA"/>
</dbReference>
<dbReference type="Proteomes" id="UP001234880">
    <property type="component" value="Unassembled WGS sequence"/>
</dbReference>
<evidence type="ECO:0000256" key="1">
    <source>
        <dbReference type="SAM" id="MobiDB-lite"/>
    </source>
</evidence>
<accession>A0ABT9L2G7</accession>
<sequence>MAIGAKPPVFPVTAIDDPVLPEDRGTGPRRT</sequence>
<feature type="compositionally biased region" description="Basic and acidic residues" evidence="1">
    <location>
        <begin position="21"/>
        <end position="31"/>
    </location>
</feature>